<feature type="domain" description="DUF7619" evidence="5">
    <location>
        <begin position="901"/>
        <end position="1037"/>
    </location>
</feature>
<dbReference type="InterPro" id="IPR011042">
    <property type="entry name" value="6-blade_b-propeller_TolB-like"/>
</dbReference>
<evidence type="ECO:0000313" key="6">
    <source>
        <dbReference type="EMBL" id="MDJ1482566.1"/>
    </source>
</evidence>
<dbReference type="InterPro" id="IPR008969">
    <property type="entry name" value="CarboxyPept-like_regulatory"/>
</dbReference>
<keyword evidence="1" id="KW-0677">Repeat</keyword>
<sequence length="1313" mass="144128">MHKILLFLTVFIISQNLFCQTKDFQLKKVIGTPVHFPQDISIDENMDMYVLELSYPYIQKFDSAGQFKTKIYLEDPSLAETKYVSTYASSLVVDSQGNINILSSGFFYKYSQSGTMLMKIALDTGHFGNPDGFCIDKKGNIYIACTGNDKIQKFDSQGRFLLEIGRSGSAEGEMKQPGSLVVDDQENIYVTDYGNHRIQKFGKNGNFLKAFGKEGWGQGDFEQLGDIVFDHKGNLLISDVDRNIIQRIDTNGVFLEYLSTGSLDGTRIMIAVAKSGSIYISDRRHHGDATIIKCDTQGKFIRKFGHEGQILAVAYDKSNNLYVAKYGKIDIYTALGQYILSFPVKAHQIDGLAIGNRNDIYVVSNSESKIYKYNAQGQLISTFEDLGIPPGELKMFDGLTIDPDENLFLAYYRGRIHKISSTGKFMGVANYGQLWTLHGIASDTKGNIFTLDMNGHRIRKYDAKENLVAEFGPFDPNENPYVTEADISVDKYSNVYVAHHNPTYTQIYNSKGVLQQQVDLSSYLIAANKEGTLFAAVEYSQDAIFLYSSSDEVFNSIGNYIKGTVYHDINKNCKQDSAEAGIEGAVIIASPGPYYGVTDKSGNYTIKVDTGSYTIEQMLPTAQGKLVSHTCNQSTQTSHLTKDKSIDEGNNFGNSISLTPYLTSSVSSDRRRRCFTNQTVVSYSNSGFAVAQDVKVYIKLPVHVILKAASHPYVIDKDSNYIFSIGNLAANQSGAIRITDSVACVANIMGLTACTKAWITPVNSYTSPDGTSWDNSDIVLTGKCVENGRIQMVIKNIGQKAMADSAEFRILLNAQLSLRKNFMLAKGDSLVLKVPANGKTVRLEADQRPGHPRKSQTNLTIEGCIASVNDIVGKGFVDVLPQDDAEPEVSINCLMIRDSYDPNDKQVSPLGTVNDHFVPTGSELKYTIRFQNTGTDTAYTVTVIDTLSEHLDVSTLQMGATSHNYNLSIGGKGRPVLTWLFTTINLPDSTRDQKGSNGFLQFTIKPKGNLPEKTRIENYADIIFDYNEPVRTNSTTNVMYDIPPVISEQNKLNDKEVLFMRPTIVDFTPKQAQVGEQITIAGTGYKNLISDNIVHINGITATVLSATESELVVIIPGSVSAGKITVSTVAGTATSEAIFTPLLPVITSFTPENGFVGTTVKITGAYFQHTPANNSIKINGTLAVVSSASETELVFIIPQGATTGKLSVTTPTGTTLSASDFEVTQESEWEKGLVISPNPTDGKIWIDCSQSLAFIKSYEVFNSLGQRILLSTDSISTSTTMKEELNLTGNGAGLYLIVLETNKGKARRKIILK</sequence>
<feature type="domain" description="IPT/TIG" evidence="3">
    <location>
        <begin position="1144"/>
        <end position="1221"/>
    </location>
</feature>
<dbReference type="RefSeq" id="WP_313981824.1">
    <property type="nucleotide sequence ID" value="NZ_JASJOS010000008.1"/>
</dbReference>
<evidence type="ECO:0000259" key="4">
    <source>
        <dbReference type="Pfam" id="PF18962"/>
    </source>
</evidence>
<dbReference type="SUPFAM" id="SSF101898">
    <property type="entry name" value="NHL repeat"/>
    <property type="match status" value="2"/>
</dbReference>
<dbReference type="PANTHER" id="PTHR24104:SF25">
    <property type="entry name" value="PROTEIN LIN-41"/>
    <property type="match status" value="1"/>
</dbReference>
<dbReference type="PROSITE" id="PS51125">
    <property type="entry name" value="NHL"/>
    <property type="match status" value="1"/>
</dbReference>
<dbReference type="CDD" id="cd05819">
    <property type="entry name" value="NHL"/>
    <property type="match status" value="1"/>
</dbReference>
<dbReference type="InterPro" id="IPR001258">
    <property type="entry name" value="NHL_repeat"/>
</dbReference>
<dbReference type="Pfam" id="PF18962">
    <property type="entry name" value="Por_Secre_tail"/>
    <property type="match status" value="1"/>
</dbReference>
<accession>A0AAE3U7L8</accession>
<gene>
    <name evidence="6" type="ORF">QNI16_18830</name>
</gene>
<dbReference type="InterPro" id="IPR002909">
    <property type="entry name" value="IPT_dom"/>
</dbReference>
<evidence type="ECO:0000259" key="3">
    <source>
        <dbReference type="Pfam" id="PF01833"/>
    </source>
</evidence>
<dbReference type="NCBIfam" id="TIGR04183">
    <property type="entry name" value="Por_Secre_tail"/>
    <property type="match status" value="1"/>
</dbReference>
<dbReference type="Gene3D" id="2.60.40.10">
    <property type="entry name" value="Immunoglobulins"/>
    <property type="match status" value="2"/>
</dbReference>
<evidence type="ECO:0000256" key="1">
    <source>
        <dbReference type="ARBA" id="ARBA00022737"/>
    </source>
</evidence>
<evidence type="ECO:0000259" key="5">
    <source>
        <dbReference type="Pfam" id="PF24595"/>
    </source>
</evidence>
<organism evidence="6 7">
    <name type="scientific">Xanthocytophaga flava</name>
    <dbReference type="NCBI Taxonomy" id="3048013"/>
    <lineage>
        <taxon>Bacteria</taxon>
        <taxon>Pseudomonadati</taxon>
        <taxon>Bacteroidota</taxon>
        <taxon>Cytophagia</taxon>
        <taxon>Cytophagales</taxon>
        <taxon>Rhodocytophagaceae</taxon>
        <taxon>Xanthocytophaga</taxon>
    </lineage>
</organism>
<feature type="domain" description="IPT/TIG" evidence="3">
    <location>
        <begin position="1062"/>
        <end position="1132"/>
    </location>
</feature>
<dbReference type="Pfam" id="PF24595">
    <property type="entry name" value="DUF7619"/>
    <property type="match status" value="1"/>
</dbReference>
<dbReference type="Gene3D" id="2.60.40.740">
    <property type="match status" value="1"/>
</dbReference>
<evidence type="ECO:0000256" key="2">
    <source>
        <dbReference type="PROSITE-ProRule" id="PRU00504"/>
    </source>
</evidence>
<protein>
    <submittedName>
        <fullName evidence="6">SMP-30/gluconolactonase/LRE family protein</fullName>
    </submittedName>
</protein>
<comment type="caution">
    <text evidence="6">The sequence shown here is derived from an EMBL/GenBank/DDBJ whole genome shotgun (WGS) entry which is preliminary data.</text>
</comment>
<dbReference type="EMBL" id="JASJOS010000008">
    <property type="protein sequence ID" value="MDJ1482566.1"/>
    <property type="molecule type" value="Genomic_DNA"/>
</dbReference>
<dbReference type="SUPFAM" id="SSF81296">
    <property type="entry name" value="E set domains"/>
    <property type="match status" value="2"/>
</dbReference>
<dbReference type="InterPro" id="IPR013783">
    <property type="entry name" value="Ig-like_fold"/>
</dbReference>
<dbReference type="NCBIfam" id="TIGR01451">
    <property type="entry name" value="B_ant_repeat"/>
    <property type="match status" value="1"/>
</dbReference>
<dbReference type="SUPFAM" id="SSF49464">
    <property type="entry name" value="Carboxypeptidase regulatory domain-like"/>
    <property type="match status" value="1"/>
</dbReference>
<dbReference type="InterPro" id="IPR047589">
    <property type="entry name" value="DUF11_rpt"/>
</dbReference>
<feature type="domain" description="Secretion system C-terminal sorting" evidence="4">
    <location>
        <begin position="1235"/>
        <end position="1311"/>
    </location>
</feature>
<dbReference type="InterPro" id="IPR014756">
    <property type="entry name" value="Ig_E-set"/>
</dbReference>
<dbReference type="Pfam" id="PF01436">
    <property type="entry name" value="NHL"/>
    <property type="match status" value="1"/>
</dbReference>
<dbReference type="Proteomes" id="UP001241110">
    <property type="component" value="Unassembled WGS sequence"/>
</dbReference>
<dbReference type="Gene3D" id="2.120.10.30">
    <property type="entry name" value="TolB, C-terminal domain"/>
    <property type="match status" value="3"/>
</dbReference>
<dbReference type="InterPro" id="IPR050952">
    <property type="entry name" value="TRIM-NHL_E3_ligases"/>
</dbReference>
<dbReference type="InterPro" id="IPR055353">
    <property type="entry name" value="DUF7619"/>
</dbReference>
<dbReference type="PANTHER" id="PTHR24104">
    <property type="entry name" value="E3 UBIQUITIN-PROTEIN LIGASE NHLRC1-RELATED"/>
    <property type="match status" value="1"/>
</dbReference>
<reference evidence="6" key="1">
    <citation type="submission" date="2023-05" db="EMBL/GenBank/DDBJ databases">
        <authorList>
            <person name="Zhang X."/>
        </authorList>
    </citation>
    <scope>NUCLEOTIDE SEQUENCE</scope>
    <source>
        <strain evidence="6">YF14B1</strain>
    </source>
</reference>
<feature type="repeat" description="NHL" evidence="2">
    <location>
        <begin position="161"/>
        <end position="204"/>
    </location>
</feature>
<evidence type="ECO:0000313" key="7">
    <source>
        <dbReference type="Proteomes" id="UP001241110"/>
    </source>
</evidence>
<dbReference type="InterPro" id="IPR026444">
    <property type="entry name" value="Secre_tail"/>
</dbReference>
<dbReference type="GO" id="GO:0008270">
    <property type="term" value="F:zinc ion binding"/>
    <property type="evidence" value="ECO:0007669"/>
    <property type="project" value="UniProtKB-KW"/>
</dbReference>
<dbReference type="Pfam" id="PF01833">
    <property type="entry name" value="TIG"/>
    <property type="match status" value="2"/>
</dbReference>
<name>A0AAE3U7L8_9BACT</name>
<proteinExistence type="predicted"/>